<dbReference type="GO" id="GO:0002098">
    <property type="term" value="P:tRNA wobble uridine modification"/>
    <property type="evidence" value="ECO:0007669"/>
    <property type="project" value="InterPro"/>
</dbReference>
<evidence type="ECO:0000256" key="3">
    <source>
        <dbReference type="ARBA" id="ARBA00005043"/>
    </source>
</evidence>
<feature type="compositionally biased region" description="Low complexity" evidence="9">
    <location>
        <begin position="673"/>
        <end position="684"/>
    </location>
</feature>
<keyword evidence="6" id="KW-0963">Cytoplasm</keyword>
<dbReference type="GO" id="GO:0005829">
    <property type="term" value="C:cytosol"/>
    <property type="evidence" value="ECO:0007669"/>
    <property type="project" value="TreeGrafter"/>
</dbReference>
<reference evidence="10" key="1">
    <citation type="submission" date="2020-07" db="EMBL/GenBank/DDBJ databases">
        <title>The High-quality genome of the commercially important snow crab, Chionoecetes opilio.</title>
        <authorList>
            <person name="Jeong J.-H."/>
            <person name="Ryu S."/>
        </authorList>
    </citation>
    <scope>NUCLEOTIDE SEQUENCE</scope>
    <source>
        <strain evidence="10">MADBK_172401_WGS</strain>
        <tissue evidence="10">Digestive gland</tissue>
    </source>
</reference>
<dbReference type="InterPro" id="IPR019519">
    <property type="entry name" value="Elp5"/>
</dbReference>
<feature type="region of interest" description="Disordered" evidence="9">
    <location>
        <begin position="665"/>
        <end position="684"/>
    </location>
</feature>
<dbReference type="GO" id="GO:0000049">
    <property type="term" value="F:tRNA binding"/>
    <property type="evidence" value="ECO:0007669"/>
    <property type="project" value="TreeGrafter"/>
</dbReference>
<evidence type="ECO:0000256" key="4">
    <source>
        <dbReference type="ARBA" id="ARBA00009567"/>
    </source>
</evidence>
<sequence>MAANDTTTRPDNIVNLHRYYQTHAADTSFKKRTLWFEFSEISKQYPDVAVVEYVGQQPSTREYHGNCKNVLGKTPYTRTNPEVIKKIKENIHTACPKKVFNQLRDEAEGDINLEPRNIKQVADIKTNMQNTNKKTYRSNIADEILEVFSMLNSHPYVQEVASPKGKAPCVILYTNEQLEDTRSFLSAKSDHVLGIDRTFNTGACFVTTLVYKNLRVLRSTTREHPIVLGPIFLHWDATYDTYHTFLAHIKRELESDLAAAEFNIGSDEEAALVKAATDLFPKATRYLCTKHLRDNASRYLSHQVGASSKDRNKITDDIFGTDGLINLDSTFHFEQKANDLQNLTATDYPKFNKYFEGRVKNLLLDNVNGPHRTDNHTRLWTNNNCESMNNQLKLSVDWKPKKLPDLIEAIHLQGAPEASHHDGLDLIYLPERCPVSLFPHLSSTAPLIEPGSAVASRAMVSRTVLDRVVGLREAPPPHLLLLTDTVDVRGRGLLYCMVRAHLRAGTHVLYLTTNLHPEELQQHVKDDDTVGKVEFIDGVTDPCGWDSGEPAACVTRPLPEVMRSRMKREGKVAVVVDRLEDLSLHQDSGRLSGGEQGCVVTRVVSESMLQAVTHLASGVLHLQATQPVSCAIVIKKPSGKVIKAQEEFILTPDLRVEGVRPALRSTGQGGAAGDFASTSSTSDSTTDSLLAATTFSLALTEEQRRAKNELLLPHTRVRAGRSCTHWTERTTGMKTTQTMTLISNNNNKTQTSTSYILQVLPTTKRSTMLRFDTSRIQGLVSCPSLYMLWTFSFLCEENRLMVFQMLDGMHARIQHCNMRSNETTSPDLWDSLCMGSDFLCHNAECKTCAKPSLAVITVLVLHNTAT</sequence>
<dbReference type="PANTHER" id="PTHR15641">
    <property type="entry name" value="ELONGATOR COMPLEX PROTEIN 5"/>
    <property type="match status" value="1"/>
</dbReference>
<proteinExistence type="inferred from homology"/>
<evidence type="ECO:0000256" key="5">
    <source>
        <dbReference type="ARBA" id="ARBA00020264"/>
    </source>
</evidence>
<evidence type="ECO:0000256" key="6">
    <source>
        <dbReference type="ARBA" id="ARBA00022490"/>
    </source>
</evidence>
<dbReference type="GO" id="GO:0033588">
    <property type="term" value="C:elongator holoenzyme complex"/>
    <property type="evidence" value="ECO:0007669"/>
    <property type="project" value="InterPro"/>
</dbReference>
<dbReference type="OrthoDB" id="6371180at2759"/>
<keyword evidence="8" id="KW-0539">Nucleus</keyword>
<accession>A0A8J4YK98</accession>
<evidence type="ECO:0000313" key="11">
    <source>
        <dbReference type="Proteomes" id="UP000770661"/>
    </source>
</evidence>
<comment type="pathway">
    <text evidence="3">tRNA modification; 5-methoxycarbonylmethyl-2-thiouridine-tRNA biosynthesis.</text>
</comment>
<dbReference type="EMBL" id="JACEEZ010006256">
    <property type="protein sequence ID" value="KAG0724914.1"/>
    <property type="molecule type" value="Genomic_DNA"/>
</dbReference>
<evidence type="ECO:0000256" key="7">
    <source>
        <dbReference type="ARBA" id="ARBA00022694"/>
    </source>
</evidence>
<keyword evidence="7" id="KW-0819">tRNA processing</keyword>
<dbReference type="UniPathway" id="UPA00988"/>
<evidence type="ECO:0000256" key="8">
    <source>
        <dbReference type="ARBA" id="ARBA00023242"/>
    </source>
</evidence>
<comment type="subcellular location">
    <subcellularLocation>
        <location evidence="2">Cytoplasm</location>
    </subcellularLocation>
    <subcellularLocation>
        <location evidence="1">Nucleus</location>
    </subcellularLocation>
</comment>
<evidence type="ECO:0000256" key="9">
    <source>
        <dbReference type="SAM" id="MobiDB-lite"/>
    </source>
</evidence>
<evidence type="ECO:0000256" key="2">
    <source>
        <dbReference type="ARBA" id="ARBA00004496"/>
    </source>
</evidence>
<dbReference type="PANTHER" id="PTHR15641:SF1">
    <property type="entry name" value="ELONGATOR COMPLEX PROTEIN 5"/>
    <property type="match status" value="1"/>
</dbReference>
<dbReference type="Proteomes" id="UP000770661">
    <property type="component" value="Unassembled WGS sequence"/>
</dbReference>
<dbReference type="GO" id="GO:0005634">
    <property type="term" value="C:nucleus"/>
    <property type="evidence" value="ECO:0007669"/>
    <property type="project" value="UniProtKB-SubCell"/>
</dbReference>
<comment type="caution">
    <text evidence="10">The sequence shown here is derived from an EMBL/GenBank/DDBJ whole genome shotgun (WGS) entry which is preliminary data.</text>
</comment>
<name>A0A8J4YK98_CHIOP</name>
<evidence type="ECO:0000313" key="10">
    <source>
        <dbReference type="EMBL" id="KAG0724914.1"/>
    </source>
</evidence>
<organism evidence="10 11">
    <name type="scientific">Chionoecetes opilio</name>
    <name type="common">Atlantic snow crab</name>
    <name type="synonym">Cancer opilio</name>
    <dbReference type="NCBI Taxonomy" id="41210"/>
    <lineage>
        <taxon>Eukaryota</taxon>
        <taxon>Metazoa</taxon>
        <taxon>Ecdysozoa</taxon>
        <taxon>Arthropoda</taxon>
        <taxon>Crustacea</taxon>
        <taxon>Multicrustacea</taxon>
        <taxon>Malacostraca</taxon>
        <taxon>Eumalacostraca</taxon>
        <taxon>Eucarida</taxon>
        <taxon>Decapoda</taxon>
        <taxon>Pleocyemata</taxon>
        <taxon>Brachyura</taxon>
        <taxon>Eubrachyura</taxon>
        <taxon>Majoidea</taxon>
        <taxon>Majidae</taxon>
        <taxon>Chionoecetes</taxon>
    </lineage>
</organism>
<comment type="similarity">
    <text evidence="4">Belongs to the ELP5 family.</text>
</comment>
<evidence type="ECO:0000256" key="1">
    <source>
        <dbReference type="ARBA" id="ARBA00004123"/>
    </source>
</evidence>
<keyword evidence="11" id="KW-1185">Reference proteome</keyword>
<gene>
    <name evidence="10" type="ORF">GWK47_039633</name>
</gene>
<dbReference type="AlphaFoldDB" id="A0A8J4YK98"/>
<protein>
    <recommendedName>
        <fullName evidence="5">Elongator complex protein 5</fullName>
    </recommendedName>
</protein>